<protein>
    <submittedName>
        <fullName evidence="1">Uncharacterized protein</fullName>
    </submittedName>
</protein>
<evidence type="ECO:0000313" key="1">
    <source>
        <dbReference type="EMBL" id="KAI5647211.1"/>
    </source>
</evidence>
<proteinExistence type="predicted"/>
<reference evidence="2" key="1">
    <citation type="journal article" date="2023" name="Nat. Plants">
        <title>Single-cell RNA sequencing provides a high-resolution roadmap for understanding the multicellular compartmentation of specialized metabolism.</title>
        <authorList>
            <person name="Sun S."/>
            <person name="Shen X."/>
            <person name="Li Y."/>
            <person name="Li Y."/>
            <person name="Wang S."/>
            <person name="Li R."/>
            <person name="Zhang H."/>
            <person name="Shen G."/>
            <person name="Guo B."/>
            <person name="Wei J."/>
            <person name="Xu J."/>
            <person name="St-Pierre B."/>
            <person name="Chen S."/>
            <person name="Sun C."/>
        </authorList>
    </citation>
    <scope>NUCLEOTIDE SEQUENCE [LARGE SCALE GENOMIC DNA]</scope>
</reference>
<comment type="caution">
    <text evidence="1">The sequence shown here is derived from an EMBL/GenBank/DDBJ whole genome shotgun (WGS) entry which is preliminary data.</text>
</comment>
<sequence>MNPQGQIMVLLLLVSVGYIFLWIMRPTNVYFQEWWPKIVAQTNSIYLGEQGANIFLYTLPVLFVAVLGCVYLHLGKKSYTHINLQGNGEKTKMSSWKKRPMIIKGLGIVSHIEIAFLVMFIGLLVWSFSNYLSTSLAQITPASAAEQGQKLWEAKLESMVPCLGLVGNICLGFLFFPVTRGSSLLQVFGLTSEASIKYHIWLGHIVMLLFTAHALCCIILWGVTHQLWEGLKWKKTNIPTVGGQIALLSGLAMWATTFPRIRRKMFELFFYTHHLYIIFIFFFVIHVGISFACIILPGFFLFIIDRYLRFLQSHQKVNLVFARILPCETVELTFSKSKGLSYTPTSILFVNVPSISKLQWHPFSITSSSNLEPEKLSVIIKGEGNWSKKLYHMLSTLDDHHLSVSVEGPYGPTFTDFLRHDMLVMVSGGSGITPFISIIRELMYANETQKHKTPQILLISAFKNSSDLTMLDLLLPITILPSKFSNLNLQIEAYVTREKQPPISIESNMNIRTFLFKPKSSNSPISPVLGQNNWFWLGAIISSSFIIFVILIAILNRYHIGKNTNEIYPYSSSRVALNILFMCCSIFVTSTIAFLWNKKINAMESSQIQNLEGANSGFYNGDRELESLPQQMVSQFTNVHYGERPNLKRILLECKESTSVGVLACGPKKLRHEVANICSSYDLATNLHFESISFSW</sequence>
<gene>
    <name evidence="1" type="ORF">M9H77_33216</name>
</gene>
<dbReference type="Proteomes" id="UP001060085">
    <property type="component" value="Linkage Group LG08"/>
</dbReference>
<dbReference type="EMBL" id="CM044708">
    <property type="protein sequence ID" value="KAI5647211.1"/>
    <property type="molecule type" value="Genomic_DNA"/>
</dbReference>
<evidence type="ECO:0000313" key="2">
    <source>
        <dbReference type="Proteomes" id="UP001060085"/>
    </source>
</evidence>
<accession>A0ACB9ZHZ4</accession>
<keyword evidence="2" id="KW-1185">Reference proteome</keyword>
<organism evidence="1 2">
    <name type="scientific">Catharanthus roseus</name>
    <name type="common">Madagascar periwinkle</name>
    <name type="synonym">Vinca rosea</name>
    <dbReference type="NCBI Taxonomy" id="4058"/>
    <lineage>
        <taxon>Eukaryota</taxon>
        <taxon>Viridiplantae</taxon>
        <taxon>Streptophyta</taxon>
        <taxon>Embryophyta</taxon>
        <taxon>Tracheophyta</taxon>
        <taxon>Spermatophyta</taxon>
        <taxon>Magnoliopsida</taxon>
        <taxon>eudicotyledons</taxon>
        <taxon>Gunneridae</taxon>
        <taxon>Pentapetalae</taxon>
        <taxon>asterids</taxon>
        <taxon>lamiids</taxon>
        <taxon>Gentianales</taxon>
        <taxon>Apocynaceae</taxon>
        <taxon>Rauvolfioideae</taxon>
        <taxon>Vinceae</taxon>
        <taxon>Catharanthinae</taxon>
        <taxon>Catharanthus</taxon>
    </lineage>
</organism>
<name>A0ACB9ZHZ4_CATRO</name>